<dbReference type="AlphaFoldDB" id="A0A6G3ZSI4"/>
<protein>
    <submittedName>
        <fullName evidence="1">Uncharacterized protein</fullName>
    </submittedName>
</protein>
<dbReference type="RefSeq" id="WP_163941256.1">
    <property type="nucleotide sequence ID" value="NZ_JAAIKC010000001.1"/>
</dbReference>
<evidence type="ECO:0000313" key="1">
    <source>
        <dbReference type="EMBL" id="NEW05102.1"/>
    </source>
</evidence>
<reference evidence="1" key="1">
    <citation type="submission" date="2020-02" db="EMBL/GenBank/DDBJ databases">
        <authorList>
            <person name="Shen X.-R."/>
            <person name="Zhang Y.-X."/>
        </authorList>
    </citation>
    <scope>NUCLEOTIDE SEQUENCE</scope>
    <source>
        <strain evidence="1">SYP-B3998</strain>
    </source>
</reference>
<dbReference type="EMBL" id="JAAIKC010000001">
    <property type="protein sequence ID" value="NEW05102.1"/>
    <property type="molecule type" value="Genomic_DNA"/>
</dbReference>
<proteinExistence type="predicted"/>
<organism evidence="1">
    <name type="scientific">Paenibacillus sp. SYP-B3998</name>
    <dbReference type="NCBI Taxonomy" id="2678564"/>
    <lineage>
        <taxon>Bacteria</taxon>
        <taxon>Bacillati</taxon>
        <taxon>Bacillota</taxon>
        <taxon>Bacilli</taxon>
        <taxon>Bacillales</taxon>
        <taxon>Paenibacillaceae</taxon>
        <taxon>Paenibacillus</taxon>
    </lineage>
</organism>
<name>A0A6G3ZSI4_9BACL</name>
<accession>A0A6G3ZSI4</accession>
<comment type="caution">
    <text evidence="1">The sequence shown here is derived from an EMBL/GenBank/DDBJ whole genome shotgun (WGS) entry which is preliminary data.</text>
</comment>
<sequence>MNYPYTETDLAQIRGARHKHIVGTPQQVKEEILNSLLQMRLRGTDKL</sequence>
<gene>
    <name evidence="1" type="ORF">GK047_03585</name>
</gene>